<comment type="caution">
    <text evidence="2">The sequence shown here is derived from an EMBL/GenBank/DDBJ whole genome shotgun (WGS) entry which is preliminary data.</text>
</comment>
<name>A0A8J7IDB9_9RHOB</name>
<sequence>MKRIVIALLMTAGLTACGADGEPIRPTAGVGVSVGTGGVSVGGSVGARVGNVTVGVGL</sequence>
<dbReference type="EMBL" id="JADCKQ010000005">
    <property type="protein sequence ID" value="MBI1493649.1"/>
    <property type="molecule type" value="Genomic_DNA"/>
</dbReference>
<reference evidence="2" key="1">
    <citation type="submission" date="2020-10" db="EMBL/GenBank/DDBJ databases">
        <title>Paenihalocynthiibacter styelae gen. nov., sp. nov., isolated from stalked sea squirt Styela clava.</title>
        <authorList>
            <person name="Kim Y.-O."/>
            <person name="Yoon J.-H."/>
        </authorList>
    </citation>
    <scope>NUCLEOTIDE SEQUENCE</scope>
    <source>
        <strain evidence="2">MYP1-1</strain>
    </source>
</reference>
<dbReference type="Proteomes" id="UP000640583">
    <property type="component" value="Unassembled WGS sequence"/>
</dbReference>
<accession>A0A8J7IDB9</accession>
<feature type="signal peptide" evidence="1">
    <location>
        <begin position="1"/>
        <end position="18"/>
    </location>
</feature>
<organism evidence="2 3">
    <name type="scientific">Halocynthiibacter styelae</name>
    <dbReference type="NCBI Taxonomy" id="2761955"/>
    <lineage>
        <taxon>Bacteria</taxon>
        <taxon>Pseudomonadati</taxon>
        <taxon>Pseudomonadota</taxon>
        <taxon>Alphaproteobacteria</taxon>
        <taxon>Rhodobacterales</taxon>
        <taxon>Paracoccaceae</taxon>
        <taxon>Halocynthiibacter</taxon>
    </lineage>
</organism>
<evidence type="ECO:0008006" key="4">
    <source>
        <dbReference type="Google" id="ProtNLM"/>
    </source>
</evidence>
<feature type="chain" id="PRO_5035201006" description="Argininosuccinate lyase" evidence="1">
    <location>
        <begin position="19"/>
        <end position="58"/>
    </location>
</feature>
<evidence type="ECO:0000256" key="1">
    <source>
        <dbReference type="SAM" id="SignalP"/>
    </source>
</evidence>
<keyword evidence="1" id="KW-0732">Signal</keyword>
<keyword evidence="3" id="KW-1185">Reference proteome</keyword>
<evidence type="ECO:0000313" key="3">
    <source>
        <dbReference type="Proteomes" id="UP000640583"/>
    </source>
</evidence>
<gene>
    <name evidence="2" type="ORF">H1D41_08400</name>
</gene>
<dbReference type="RefSeq" id="WP_228848478.1">
    <property type="nucleotide sequence ID" value="NZ_JADCKQ010000005.1"/>
</dbReference>
<evidence type="ECO:0000313" key="2">
    <source>
        <dbReference type="EMBL" id="MBI1493649.1"/>
    </source>
</evidence>
<protein>
    <recommendedName>
        <fullName evidence="4">Argininosuccinate lyase</fullName>
    </recommendedName>
</protein>
<dbReference type="AlphaFoldDB" id="A0A8J7IDB9"/>
<proteinExistence type="predicted"/>
<dbReference type="PROSITE" id="PS51257">
    <property type="entry name" value="PROKAR_LIPOPROTEIN"/>
    <property type="match status" value="1"/>
</dbReference>